<evidence type="ECO:0000313" key="1">
    <source>
        <dbReference type="EMBL" id="KAJ9055892.1"/>
    </source>
</evidence>
<evidence type="ECO:0000313" key="2">
    <source>
        <dbReference type="Proteomes" id="UP001165960"/>
    </source>
</evidence>
<protein>
    <submittedName>
        <fullName evidence="1">Uncharacterized protein</fullName>
    </submittedName>
</protein>
<organism evidence="1 2">
    <name type="scientific">Entomophthora muscae</name>
    <dbReference type="NCBI Taxonomy" id="34485"/>
    <lineage>
        <taxon>Eukaryota</taxon>
        <taxon>Fungi</taxon>
        <taxon>Fungi incertae sedis</taxon>
        <taxon>Zoopagomycota</taxon>
        <taxon>Entomophthoromycotina</taxon>
        <taxon>Entomophthoromycetes</taxon>
        <taxon>Entomophthorales</taxon>
        <taxon>Entomophthoraceae</taxon>
        <taxon>Entomophthora</taxon>
    </lineage>
</organism>
<sequence>FGFYTPTAGLAADHQAPLAARPPWQLACASCRQPATACPPASTPAYHSASLPAHWQGDAHLPRRACSPLPDGEVSQLGNLKRQFFPTLKIREVLTKFGAYQIWGGVDSLPYNPLNAGITELEFGCMKVPKGNQGQCKSENNNTLMAKPLQF</sequence>
<comment type="caution">
    <text evidence="1">The sequence shown here is derived from an EMBL/GenBank/DDBJ whole genome shotgun (WGS) entry which is preliminary data.</text>
</comment>
<reference evidence="1" key="1">
    <citation type="submission" date="2022-04" db="EMBL/GenBank/DDBJ databases">
        <title>Genome of the entomopathogenic fungus Entomophthora muscae.</title>
        <authorList>
            <person name="Elya C."/>
            <person name="Lovett B.R."/>
            <person name="Lee E."/>
            <person name="Macias A.M."/>
            <person name="Hajek A.E."/>
            <person name="De Bivort B.L."/>
            <person name="Kasson M.T."/>
            <person name="De Fine Licht H.H."/>
            <person name="Stajich J.E."/>
        </authorList>
    </citation>
    <scope>NUCLEOTIDE SEQUENCE</scope>
    <source>
        <strain evidence="1">Berkeley</strain>
    </source>
</reference>
<gene>
    <name evidence="1" type="ORF">DSO57_1038641</name>
</gene>
<keyword evidence="2" id="KW-1185">Reference proteome</keyword>
<proteinExistence type="predicted"/>
<name>A0ACC2S0T1_9FUNG</name>
<accession>A0ACC2S0T1</accession>
<dbReference type="EMBL" id="QTSX02006192">
    <property type="protein sequence ID" value="KAJ9055892.1"/>
    <property type="molecule type" value="Genomic_DNA"/>
</dbReference>
<feature type="non-terminal residue" evidence="1">
    <location>
        <position position="1"/>
    </location>
</feature>
<dbReference type="Proteomes" id="UP001165960">
    <property type="component" value="Unassembled WGS sequence"/>
</dbReference>